<proteinExistence type="inferred from homology"/>
<dbReference type="AlphaFoldDB" id="A0A438E0W0"/>
<keyword evidence="4 8" id="KW-0812">Transmembrane</keyword>
<evidence type="ECO:0000256" key="6">
    <source>
        <dbReference type="ARBA" id="ARBA00022989"/>
    </source>
</evidence>
<evidence type="ECO:0000256" key="9">
    <source>
        <dbReference type="RuleBase" id="RU000488"/>
    </source>
</evidence>
<dbReference type="GO" id="GO:0016020">
    <property type="term" value="C:membrane"/>
    <property type="evidence" value="ECO:0007669"/>
    <property type="project" value="UniProtKB-SubCell"/>
</dbReference>
<dbReference type="EMBL" id="QGNW01001441">
    <property type="protein sequence ID" value="RVW41341.1"/>
    <property type="molecule type" value="Genomic_DNA"/>
</dbReference>
<protein>
    <submittedName>
        <fullName evidence="10">Peroxisomal nicotinamide adenine dinucleotide carrier</fullName>
    </submittedName>
</protein>
<reference evidence="10 11" key="1">
    <citation type="journal article" date="2018" name="PLoS Genet.">
        <title>Population sequencing reveals clonal diversity and ancestral inbreeding in the grapevine cultivar Chardonnay.</title>
        <authorList>
            <person name="Roach M.J."/>
            <person name="Johnson D.L."/>
            <person name="Bohlmann J."/>
            <person name="van Vuuren H.J."/>
            <person name="Jones S.J."/>
            <person name="Pretorius I.S."/>
            <person name="Schmidt S.A."/>
            <person name="Borneman A.R."/>
        </authorList>
    </citation>
    <scope>NUCLEOTIDE SEQUENCE [LARGE SCALE GENOMIC DNA]</scope>
    <source>
        <strain evidence="11">cv. Chardonnay</strain>
        <tissue evidence="10">Leaf</tissue>
    </source>
</reference>
<dbReference type="Proteomes" id="UP000288805">
    <property type="component" value="Unassembled WGS sequence"/>
</dbReference>
<dbReference type="InterPro" id="IPR018108">
    <property type="entry name" value="MCP_transmembrane"/>
</dbReference>
<name>A0A438E0W0_VITVI</name>
<evidence type="ECO:0000256" key="7">
    <source>
        <dbReference type="ARBA" id="ARBA00023136"/>
    </source>
</evidence>
<evidence type="ECO:0000256" key="5">
    <source>
        <dbReference type="ARBA" id="ARBA00022737"/>
    </source>
</evidence>
<comment type="similarity">
    <text evidence="2 9">Belongs to the mitochondrial carrier (TC 2.A.29) family.</text>
</comment>
<keyword evidence="5" id="KW-0677">Repeat</keyword>
<evidence type="ECO:0000313" key="10">
    <source>
        <dbReference type="EMBL" id="RVW41341.1"/>
    </source>
</evidence>
<evidence type="ECO:0000256" key="4">
    <source>
        <dbReference type="ARBA" id="ARBA00022692"/>
    </source>
</evidence>
<feature type="repeat" description="Solcar" evidence="8">
    <location>
        <begin position="2"/>
        <end position="91"/>
    </location>
</feature>
<keyword evidence="7 8" id="KW-0472">Membrane</keyword>
<organism evidence="10 11">
    <name type="scientific">Vitis vinifera</name>
    <name type="common">Grape</name>
    <dbReference type="NCBI Taxonomy" id="29760"/>
    <lineage>
        <taxon>Eukaryota</taxon>
        <taxon>Viridiplantae</taxon>
        <taxon>Streptophyta</taxon>
        <taxon>Embryophyta</taxon>
        <taxon>Tracheophyta</taxon>
        <taxon>Spermatophyta</taxon>
        <taxon>Magnoliopsida</taxon>
        <taxon>eudicotyledons</taxon>
        <taxon>Gunneridae</taxon>
        <taxon>Pentapetalae</taxon>
        <taxon>rosids</taxon>
        <taxon>Vitales</taxon>
        <taxon>Vitaceae</taxon>
        <taxon>Viteae</taxon>
        <taxon>Vitis</taxon>
    </lineage>
</organism>
<dbReference type="GO" id="GO:0055085">
    <property type="term" value="P:transmembrane transport"/>
    <property type="evidence" value="ECO:0007669"/>
    <property type="project" value="InterPro"/>
</dbReference>
<dbReference type="SUPFAM" id="SSF103506">
    <property type="entry name" value="Mitochondrial carrier"/>
    <property type="match status" value="1"/>
</dbReference>
<evidence type="ECO:0000256" key="3">
    <source>
        <dbReference type="ARBA" id="ARBA00022448"/>
    </source>
</evidence>
<dbReference type="PANTHER" id="PTHR45683">
    <property type="entry name" value="MITOCHONDRIAL NICOTINAMIDE ADENINE DINUCLEOTIDE TRANSPORTER 1-RELATED-RELATED"/>
    <property type="match status" value="1"/>
</dbReference>
<dbReference type="PROSITE" id="PS50920">
    <property type="entry name" value="SOLCAR"/>
    <property type="match status" value="1"/>
</dbReference>
<dbReference type="GO" id="GO:0006862">
    <property type="term" value="P:nucleotide transport"/>
    <property type="evidence" value="ECO:0007669"/>
    <property type="project" value="InterPro"/>
</dbReference>
<evidence type="ECO:0000313" key="11">
    <source>
        <dbReference type="Proteomes" id="UP000288805"/>
    </source>
</evidence>
<gene>
    <name evidence="10" type="primary">PXN_3</name>
    <name evidence="10" type="ORF">CK203_088379</name>
</gene>
<evidence type="ECO:0000256" key="8">
    <source>
        <dbReference type="PROSITE-ProRule" id="PRU00282"/>
    </source>
</evidence>
<dbReference type="Gene3D" id="1.50.40.10">
    <property type="entry name" value="Mitochondrial carrier domain"/>
    <property type="match status" value="1"/>
</dbReference>
<keyword evidence="3 9" id="KW-0813">Transport</keyword>
<comment type="caution">
    <text evidence="10">The sequence shown here is derived from an EMBL/GenBank/DDBJ whole genome shotgun (WGS) entry which is preliminary data.</text>
</comment>
<sequence>MSDALINGLAGAGGGIIAQLLTYPLQTVNTRQQTERDPKREKRKLGTIGQMYQVVKHEGWDRLYGGLTPSLVGTAASQTSKDLSDQCLISCIATLTVVMRNGVSNLFVEFASVAANDVQFFALMMDQICYHRSNWLEDMSTC</sequence>
<evidence type="ECO:0000256" key="2">
    <source>
        <dbReference type="ARBA" id="ARBA00006375"/>
    </source>
</evidence>
<comment type="subcellular location">
    <subcellularLocation>
        <location evidence="1">Membrane</location>
        <topology evidence="1">Multi-pass membrane protein</topology>
    </subcellularLocation>
</comment>
<accession>A0A438E0W0</accession>
<keyword evidence="6" id="KW-1133">Transmembrane helix</keyword>
<dbReference type="InterPro" id="IPR023395">
    <property type="entry name" value="MCP_dom_sf"/>
</dbReference>
<evidence type="ECO:0000256" key="1">
    <source>
        <dbReference type="ARBA" id="ARBA00004141"/>
    </source>
</evidence>
<dbReference type="InterPro" id="IPR044712">
    <property type="entry name" value="SLC25A32-like"/>
</dbReference>
<dbReference type="Pfam" id="PF00153">
    <property type="entry name" value="Mito_carr"/>
    <property type="match status" value="1"/>
</dbReference>